<dbReference type="Proteomes" id="UP000054279">
    <property type="component" value="Unassembled WGS sequence"/>
</dbReference>
<proteinExistence type="predicted"/>
<keyword evidence="2" id="KW-1185">Reference proteome</keyword>
<gene>
    <name evidence="1" type="ORF">M422DRAFT_49485</name>
</gene>
<dbReference type="OrthoDB" id="2934473at2759"/>
<sequence>MYEWLTDLELPVMGPLLNYLLTGDYVYAGVVEQPSAVEMAHMIKRVHAAPLSALIHMKIMVSQSEMQPQQDKSRLKAHQELLAERLSYIMDYLCRQFSEDDQRAMGLDYIMLEHTLCKFNVRREQHLSTYKRNPSFNQLDCRYYSRNSNVEAENDEVEGATKLHLLSNTR</sequence>
<reference evidence="1 2" key="1">
    <citation type="submission" date="2014-06" db="EMBL/GenBank/DDBJ databases">
        <title>Evolutionary Origins and Diversification of the Mycorrhizal Mutualists.</title>
        <authorList>
            <consortium name="DOE Joint Genome Institute"/>
            <consortium name="Mycorrhizal Genomics Consortium"/>
            <person name="Kohler A."/>
            <person name="Kuo A."/>
            <person name="Nagy L.G."/>
            <person name="Floudas D."/>
            <person name="Copeland A."/>
            <person name="Barry K.W."/>
            <person name="Cichocki N."/>
            <person name="Veneault-Fourrey C."/>
            <person name="LaButti K."/>
            <person name="Lindquist E.A."/>
            <person name="Lipzen A."/>
            <person name="Lundell T."/>
            <person name="Morin E."/>
            <person name="Murat C."/>
            <person name="Riley R."/>
            <person name="Ohm R."/>
            <person name="Sun H."/>
            <person name="Tunlid A."/>
            <person name="Henrissat B."/>
            <person name="Grigoriev I.V."/>
            <person name="Hibbett D.S."/>
            <person name="Martin F."/>
        </authorList>
    </citation>
    <scope>NUCLEOTIDE SEQUENCE [LARGE SCALE GENOMIC DNA]</scope>
    <source>
        <strain evidence="1 2">SS14</strain>
    </source>
</reference>
<protein>
    <submittedName>
        <fullName evidence="1">Uncharacterized protein</fullName>
    </submittedName>
</protein>
<organism evidence="1 2">
    <name type="scientific">Sphaerobolus stellatus (strain SS14)</name>
    <dbReference type="NCBI Taxonomy" id="990650"/>
    <lineage>
        <taxon>Eukaryota</taxon>
        <taxon>Fungi</taxon>
        <taxon>Dikarya</taxon>
        <taxon>Basidiomycota</taxon>
        <taxon>Agaricomycotina</taxon>
        <taxon>Agaricomycetes</taxon>
        <taxon>Phallomycetidae</taxon>
        <taxon>Geastrales</taxon>
        <taxon>Sphaerobolaceae</taxon>
        <taxon>Sphaerobolus</taxon>
    </lineage>
</organism>
<evidence type="ECO:0000313" key="2">
    <source>
        <dbReference type="Proteomes" id="UP000054279"/>
    </source>
</evidence>
<dbReference type="EMBL" id="KN837149">
    <property type="protein sequence ID" value="KIJ39767.1"/>
    <property type="molecule type" value="Genomic_DNA"/>
</dbReference>
<accession>A0A0C9VED3</accession>
<dbReference type="HOGENOM" id="CLU_1571648_0_0_1"/>
<evidence type="ECO:0000313" key="1">
    <source>
        <dbReference type="EMBL" id="KIJ39767.1"/>
    </source>
</evidence>
<dbReference type="AlphaFoldDB" id="A0A0C9VED3"/>
<name>A0A0C9VED3_SPHS4</name>